<dbReference type="RefSeq" id="WP_275229287.1">
    <property type="nucleotide sequence ID" value="NZ_JARESE010000051.1"/>
</dbReference>
<feature type="transmembrane region" description="Helical" evidence="4">
    <location>
        <begin position="68"/>
        <end position="84"/>
    </location>
</feature>
<accession>A0ABT5WT05</accession>
<keyword evidence="4" id="KW-1133">Transmembrane helix</keyword>
<dbReference type="PANTHER" id="PTHR32303:SF4">
    <property type="entry name" value="QUINOPROTEIN GLUCOSE DEHYDROGENASE"/>
    <property type="match status" value="1"/>
</dbReference>
<dbReference type="Pfam" id="PF01011">
    <property type="entry name" value="PQQ"/>
    <property type="match status" value="1"/>
</dbReference>
<comment type="caution">
    <text evidence="6">The sequence shown here is derived from an EMBL/GenBank/DDBJ whole genome shotgun (WGS) entry which is preliminary data.</text>
</comment>
<evidence type="ECO:0000256" key="4">
    <source>
        <dbReference type="SAM" id="Phobius"/>
    </source>
</evidence>
<evidence type="ECO:0000259" key="5">
    <source>
        <dbReference type="Pfam" id="PF01011"/>
    </source>
</evidence>
<comment type="similarity">
    <text evidence="2">Belongs to the bacterial PQQ dehydrogenase family.</text>
</comment>
<feature type="transmembrane region" description="Helical" evidence="4">
    <location>
        <begin position="44"/>
        <end position="61"/>
    </location>
</feature>
<evidence type="ECO:0000256" key="3">
    <source>
        <dbReference type="ARBA" id="ARBA00023002"/>
    </source>
</evidence>
<dbReference type="Proteomes" id="UP001216253">
    <property type="component" value="Unassembled WGS sequence"/>
</dbReference>
<evidence type="ECO:0000313" key="6">
    <source>
        <dbReference type="EMBL" id="MDE8653178.1"/>
    </source>
</evidence>
<dbReference type="GO" id="GO:0016491">
    <property type="term" value="F:oxidoreductase activity"/>
    <property type="evidence" value="ECO:0007669"/>
    <property type="project" value="UniProtKB-KW"/>
</dbReference>
<feature type="domain" description="Pyrrolo-quinoline quinone repeat" evidence="5">
    <location>
        <begin position="184"/>
        <end position="774"/>
    </location>
</feature>
<evidence type="ECO:0000256" key="1">
    <source>
        <dbReference type="ARBA" id="ARBA00001931"/>
    </source>
</evidence>
<dbReference type="InterPro" id="IPR017511">
    <property type="entry name" value="PQQ_mDH"/>
</dbReference>
<dbReference type="SUPFAM" id="SSF50998">
    <property type="entry name" value="Quinoprotein alcohol dehydrogenase-like"/>
    <property type="match status" value="1"/>
</dbReference>
<dbReference type="CDD" id="cd10280">
    <property type="entry name" value="PQQ_mGDH"/>
    <property type="match status" value="1"/>
</dbReference>
<dbReference type="SMART" id="SM00564">
    <property type="entry name" value="PQQ"/>
    <property type="match status" value="5"/>
</dbReference>
<comment type="cofactor">
    <cofactor evidence="1">
        <name>pyrroloquinoline quinone</name>
        <dbReference type="ChEBI" id="CHEBI:58442"/>
    </cofactor>
</comment>
<dbReference type="EMBL" id="JARESE010000051">
    <property type="protein sequence ID" value="MDE8653178.1"/>
    <property type="molecule type" value="Genomic_DNA"/>
</dbReference>
<keyword evidence="4" id="KW-0472">Membrane</keyword>
<proteinExistence type="inferred from homology"/>
<gene>
    <name evidence="6" type="ORF">PYV00_15865</name>
</gene>
<dbReference type="InterPro" id="IPR018391">
    <property type="entry name" value="PQQ_b-propeller_rpt"/>
</dbReference>
<keyword evidence="3 6" id="KW-0560">Oxidoreductase</keyword>
<evidence type="ECO:0000313" key="7">
    <source>
        <dbReference type="Proteomes" id="UP001216253"/>
    </source>
</evidence>
<feature type="transmembrane region" description="Helical" evidence="4">
    <location>
        <begin position="90"/>
        <end position="109"/>
    </location>
</feature>
<dbReference type="Gene3D" id="2.140.10.10">
    <property type="entry name" value="Quinoprotein alcohol dehydrogenase-like superfamily"/>
    <property type="match status" value="2"/>
</dbReference>
<feature type="transmembrane region" description="Helical" evidence="4">
    <location>
        <begin position="21"/>
        <end position="38"/>
    </location>
</feature>
<dbReference type="InterPro" id="IPR002372">
    <property type="entry name" value="PQQ_rpt_dom"/>
</dbReference>
<dbReference type="EC" id="1.1.-.-" evidence="6"/>
<organism evidence="6 7">
    <name type="scientific">Novosphingobium album</name>
    <name type="common">ex Liu et al. 2023</name>
    <dbReference type="NCBI Taxonomy" id="3031130"/>
    <lineage>
        <taxon>Bacteria</taxon>
        <taxon>Pseudomonadati</taxon>
        <taxon>Pseudomonadota</taxon>
        <taxon>Alphaproteobacteria</taxon>
        <taxon>Sphingomonadales</taxon>
        <taxon>Sphingomonadaceae</taxon>
        <taxon>Novosphingobium</taxon>
    </lineage>
</organism>
<keyword evidence="7" id="KW-1185">Reference proteome</keyword>
<dbReference type="PANTHER" id="PTHR32303">
    <property type="entry name" value="QUINOPROTEIN ALCOHOL DEHYDROGENASE (CYTOCHROME C)"/>
    <property type="match status" value="1"/>
</dbReference>
<sequence>MGRLKHERIRSRGLIGRLYPLLLILLGIILIVGGLWLAVLGGSLYYLLAGAALVWSAGLFWRRRREGRWVYAGIVAISLGWAISQSGFSGWQIVPQMLAWLVLGTWMATSSFERTQLLPAETSSRLASVMGWRGFGAAIALAILLGAGLHALDPDNPDPIYQAGQEARYPARSAGKLRPADGEWRAYGNDEGGTRFSPLDQITPANVSNLKLAWKASLATSELSLDQGLETTPIMIGDTLYACNGVNDVFAIDAETGKERWRTPAARSQGRTCRGVAYYRVSRDRGLCAERIITTTGDAALVALDAKSGALCPHFGEGGRVNLLDGMSAAPRHYYYVTSAPAVVRGKIVLGGMVLDGQYWGEPSGVIRAFDAVTGKLAWAWDMGAPDRRGPPPAGQTYTHSTPNSWGPISADEQLGLVYLPIGNATPDFFGGRRRPIDDKYSSSVIALDASTGRLRWSYQTVRHDLWDYDVAAQPTLVDIPLPGGKAARALVQATKTGDVFVLDRATGQPLRNVIDMPVPQEGSVPQERLSPTQPFSVAMPSFRGPVLRERDMWGITPLDSLFCRIKFKRARYQGIMTPPGITPWISLPGFVGGMDWGGVSIDVDHNVMIVNSSVIANISWLYTRARADAANIRPANDAANGDLWGPAAQVGTPYAAYTETFKSPLGLPCHEPPFGRISAVDLTTGKLIWSRELGMAGKSVLGLPVLVPVTMGTPTTGGSMTTRGGLTFIAATQDRILRAFEARTGALLWSARLPRGGFATPMSYISRRSGRQFLLVAAGGSHGLGETGGAELVAYALPAKSSADNKPSVAE</sequence>
<dbReference type="InterPro" id="IPR011047">
    <property type="entry name" value="Quinoprotein_ADH-like_sf"/>
</dbReference>
<evidence type="ECO:0000256" key="2">
    <source>
        <dbReference type="ARBA" id="ARBA00008156"/>
    </source>
</evidence>
<feature type="transmembrane region" description="Helical" evidence="4">
    <location>
        <begin position="130"/>
        <end position="152"/>
    </location>
</feature>
<keyword evidence="4" id="KW-0812">Transmembrane</keyword>
<protein>
    <submittedName>
        <fullName evidence="6">Membrane-bound PQQ-dependent dehydrogenase, glucose/quinate/shikimate family</fullName>
        <ecNumber evidence="6">1.1.-.-</ecNumber>
    </submittedName>
</protein>
<dbReference type="NCBIfam" id="TIGR03074">
    <property type="entry name" value="PQQ_membr_DH"/>
    <property type="match status" value="1"/>
</dbReference>
<name>A0ABT5WT05_9SPHN</name>
<reference evidence="6 7" key="1">
    <citation type="submission" date="2023-03" db="EMBL/GenBank/DDBJ databases">
        <title>NovoSphingobium album sp. nov. isolated from polycyclic aromatic hydrocarbons- and heavy-metal polluted soil.</title>
        <authorList>
            <person name="Liu Z."/>
            <person name="Wang K."/>
        </authorList>
    </citation>
    <scope>NUCLEOTIDE SEQUENCE [LARGE SCALE GENOMIC DNA]</scope>
    <source>
        <strain evidence="6 7">H3SJ31-1</strain>
    </source>
</reference>